<dbReference type="AlphaFoldDB" id="A0A7S1F8P6"/>
<dbReference type="SMART" id="SM00386">
    <property type="entry name" value="HAT"/>
    <property type="match status" value="14"/>
</dbReference>
<dbReference type="FunFam" id="1.25.40.10:FF:000048">
    <property type="entry name" value="Cell cycle control protein"/>
    <property type="match status" value="1"/>
</dbReference>
<evidence type="ECO:0000256" key="2">
    <source>
        <dbReference type="ARBA" id="ARBA00008644"/>
    </source>
</evidence>
<keyword evidence="4" id="KW-0747">Spliceosome</keyword>
<evidence type="ECO:0000256" key="3">
    <source>
        <dbReference type="ARBA" id="ARBA00022664"/>
    </source>
</evidence>
<reference evidence="10" key="1">
    <citation type="submission" date="2021-01" db="EMBL/GenBank/DDBJ databases">
        <authorList>
            <person name="Corre E."/>
            <person name="Pelletier E."/>
            <person name="Niang G."/>
            <person name="Scheremetjew M."/>
            <person name="Finn R."/>
            <person name="Kale V."/>
            <person name="Holt S."/>
            <person name="Cochrane G."/>
            <person name="Meng A."/>
            <person name="Brown T."/>
            <person name="Cohen L."/>
        </authorList>
    </citation>
    <scope>NUCLEOTIDE SEQUENCE</scope>
</reference>
<gene>
    <name evidence="10" type="ORF">NSCI0253_LOCUS24942</name>
</gene>
<evidence type="ECO:0000256" key="8">
    <source>
        <dbReference type="SAM" id="MobiDB-lite"/>
    </source>
</evidence>
<comment type="subcellular location">
    <subcellularLocation>
        <location evidence="1">Nucleus</location>
    </subcellularLocation>
</comment>
<dbReference type="InterPro" id="IPR003107">
    <property type="entry name" value="HAT"/>
</dbReference>
<comment type="similarity">
    <text evidence="2">Belongs to the crooked-neck family.</text>
</comment>
<dbReference type="SUPFAM" id="SSF48452">
    <property type="entry name" value="TPR-like"/>
    <property type="match status" value="4"/>
</dbReference>
<sequence>MDAGGEKPKRRGRPEDTTGMGKHALVRNKTANEQQITAEQLLREAVDRQESEAVAPRQRIVDEDELQIYRVRKRKEYEDVIRMQRMNIGAWTKYAVWEASQQEFRRARSIFERALHVEYQNVSLWLKYLEMEMKNKFVNHARNLFDRVVQLLPRVDQFWYKYAYMEELLGNYQGARTIYERWMEWEPDDNAWLQYGKFEERCKQLDKAQAVMERYVNCRPSQLSFVRLCKMEERNGNIARARSGFEKAVELLSAELDEKFYMKFAQFEQRQKEMDRTQAIYKLALDLLPKGSSDELYRSFMSFEKQHGDRDSIEEVVINKRRFIYEEVIKKNPRNYDTWFDYIKLEESCGDVSRIREVYERAIANKPPVLQKRFWRRYSYFWINYALFEELQTGDVDKTRSVYDTMIKVVPHKKFSFAKMWKLYAEFEVRQLELSRARSIFGRAIAECQKERIFLDYADLEMRLGNVERCRKIYGKFLELHSQNPKAWTVYVDLEDSVGETERARALCELAIKQDRLDMPELVWKRYIDLEVGHEELERARDVWQRLLGKSNHVRVFIAYSEFEARTAKSMKDCRVALDRGVQHFKAENRSEERSMLLEHWLKIEQEFGEEKEVELVEQRQPKRVQKRRAVPGGVDGQDAFEEYMDYVFPDDKPQQQNLKILEMAREWKKRKVMTGT</sequence>
<name>A0A7S1F8P6_NOCSC</name>
<keyword evidence="7" id="KW-0539">Nucleus</keyword>
<dbReference type="PANTHER" id="PTHR11246">
    <property type="entry name" value="PRE-MRNA SPLICING FACTOR"/>
    <property type="match status" value="1"/>
</dbReference>
<dbReference type="GO" id="GO:0071007">
    <property type="term" value="C:U2-type catalytic step 2 spliceosome"/>
    <property type="evidence" value="ECO:0007669"/>
    <property type="project" value="TreeGrafter"/>
</dbReference>
<feature type="domain" description="Pre-mRNA-splicing factor Syf1-like N-terminal HAT-repeats" evidence="9">
    <location>
        <begin position="323"/>
        <end position="482"/>
    </location>
</feature>
<evidence type="ECO:0000256" key="4">
    <source>
        <dbReference type="ARBA" id="ARBA00022728"/>
    </source>
</evidence>
<keyword evidence="5" id="KW-0677">Repeat</keyword>
<organism evidence="10">
    <name type="scientific">Noctiluca scintillans</name>
    <name type="common">Sea sparkle</name>
    <name type="synonym">Red tide dinoflagellate</name>
    <dbReference type="NCBI Taxonomy" id="2966"/>
    <lineage>
        <taxon>Eukaryota</taxon>
        <taxon>Sar</taxon>
        <taxon>Alveolata</taxon>
        <taxon>Dinophyceae</taxon>
        <taxon>Noctilucales</taxon>
        <taxon>Noctilucaceae</taxon>
        <taxon>Noctiluca</taxon>
    </lineage>
</organism>
<evidence type="ECO:0000256" key="1">
    <source>
        <dbReference type="ARBA" id="ARBA00004123"/>
    </source>
</evidence>
<evidence type="ECO:0000256" key="5">
    <source>
        <dbReference type="ARBA" id="ARBA00022737"/>
    </source>
</evidence>
<dbReference type="GO" id="GO:0071011">
    <property type="term" value="C:precatalytic spliceosome"/>
    <property type="evidence" value="ECO:0007669"/>
    <property type="project" value="TreeGrafter"/>
</dbReference>
<evidence type="ECO:0000313" key="10">
    <source>
        <dbReference type="EMBL" id="CAD8850592.1"/>
    </source>
</evidence>
<dbReference type="InterPro" id="IPR045075">
    <property type="entry name" value="Syf1-like"/>
</dbReference>
<dbReference type="GO" id="GO:0000974">
    <property type="term" value="C:Prp19 complex"/>
    <property type="evidence" value="ECO:0007669"/>
    <property type="project" value="TreeGrafter"/>
</dbReference>
<dbReference type="FunFam" id="1.25.40.10:FF:000072">
    <property type="entry name" value="Crooked neck-like protein 1"/>
    <property type="match status" value="1"/>
</dbReference>
<proteinExistence type="inferred from homology"/>
<feature type="region of interest" description="Disordered" evidence="8">
    <location>
        <begin position="1"/>
        <end position="30"/>
    </location>
</feature>
<dbReference type="InterPro" id="IPR055433">
    <property type="entry name" value="HAT_Syf1-like_N"/>
</dbReference>
<dbReference type="PANTHER" id="PTHR11246:SF3">
    <property type="entry name" value="CROOKED NECK-LIKE PROTEIN 1"/>
    <property type="match status" value="1"/>
</dbReference>
<dbReference type="EMBL" id="HBFQ01035351">
    <property type="protein sequence ID" value="CAD8850592.1"/>
    <property type="molecule type" value="Transcribed_RNA"/>
</dbReference>
<dbReference type="GO" id="GO:0071014">
    <property type="term" value="C:post-mRNA release spliceosomal complex"/>
    <property type="evidence" value="ECO:0007669"/>
    <property type="project" value="TreeGrafter"/>
</dbReference>
<accession>A0A7S1F8P6</accession>
<keyword evidence="3" id="KW-0507">mRNA processing</keyword>
<dbReference type="Gene3D" id="1.25.40.10">
    <property type="entry name" value="Tetratricopeptide repeat domain"/>
    <property type="match status" value="2"/>
</dbReference>
<dbReference type="Pfam" id="PF23233">
    <property type="entry name" value="HAT_Syf1_CNRKL1_N"/>
    <property type="match status" value="2"/>
</dbReference>
<evidence type="ECO:0000256" key="7">
    <source>
        <dbReference type="ARBA" id="ARBA00023242"/>
    </source>
</evidence>
<feature type="domain" description="Pre-mRNA-splicing factor Syf1-like N-terminal HAT-repeats" evidence="9">
    <location>
        <begin position="76"/>
        <end position="220"/>
    </location>
</feature>
<dbReference type="GO" id="GO:0000245">
    <property type="term" value="P:spliceosomal complex assembly"/>
    <property type="evidence" value="ECO:0007669"/>
    <property type="project" value="TreeGrafter"/>
</dbReference>
<evidence type="ECO:0000259" key="9">
    <source>
        <dbReference type="Pfam" id="PF23233"/>
    </source>
</evidence>
<protein>
    <recommendedName>
        <fullName evidence="9">Pre-mRNA-splicing factor Syf1-like N-terminal HAT-repeats domain-containing protein</fullName>
    </recommendedName>
</protein>
<keyword evidence="6" id="KW-0508">mRNA splicing</keyword>
<evidence type="ECO:0000256" key="6">
    <source>
        <dbReference type="ARBA" id="ARBA00023187"/>
    </source>
</evidence>
<dbReference type="InterPro" id="IPR011990">
    <property type="entry name" value="TPR-like_helical_dom_sf"/>
</dbReference>